<protein>
    <recommendedName>
        <fullName evidence="7">DNA 3'-5' helicase</fullName>
        <ecNumber evidence="7">5.6.2.4</ecNumber>
    </recommendedName>
</protein>
<keyword evidence="3" id="KW-0067">ATP-binding</keyword>
<dbReference type="GO" id="GO:0000724">
    <property type="term" value="P:double-strand break repair via homologous recombination"/>
    <property type="evidence" value="ECO:0007669"/>
    <property type="project" value="TreeGrafter"/>
</dbReference>
<evidence type="ECO:0000256" key="4">
    <source>
        <dbReference type="ARBA" id="ARBA00023125"/>
    </source>
</evidence>
<dbReference type="GO" id="GO:0005524">
    <property type="term" value="F:ATP binding"/>
    <property type="evidence" value="ECO:0007669"/>
    <property type="project" value="UniProtKB-KW"/>
</dbReference>
<sequence length="863" mass="96340">MSFDFDELQDLLANWPSGDWPEKAEDGVLDRICQVLRAARAHTGASAWNADLQPLLRHILLRASDSAGRDMRLRVPAGQGWPDQTSWEHHGLEVLEAGSSAYLLTACPWHPEWLGGEEEGVFAAAFSNKSVRRMAHYAADPFVSDATSFANYSSLGQCEAVRAAFLIPEGDTLIVNLPTGSGKSLVGQAPALVNKEEGHLTIFVVPTVALALDQERAMQQLFRENDSTRPDWPLAWYSGLSQEQRAEVRKRLRNGTQRILFTSPEALTTSLLSAVSDAATAGMLRYLVIDEAHLVTQWGDDFRPSFQALAGLRCTLLGLSKGTFRTLLMSATFTEETVDTLASLFGPVDRVQMISAVHLRPEPQYWFYKASSSEEKEERVLEALRHAPRPFILYVTKRDEITHWSTVLRSRGGLRRLATFDGGTPDRERLRIIKEWADNRIDGIVATSAFGVGLDKLDVRTVIHATIPETLDRYYQEVGRGGRDGKSSVSLLVFDDSDWSLPERLAKPKIISTELGFDRWKAMYQSRSSTSEEGLLSIDIDAVHKRLPGGSEYNVNWNMRTLILMARAGLITLDIDANRDGQDSDPAESASSLLAAMASVRVRIQNDGHLIPDLWESAVRASRGKTLEAAERNLQMMRQLLPGSSGSKHQIGREVGATLTELYSVRSMRWPVHVTQVCGGCPKDRFVIRDRTDYAEPTVVPVHRVTSRPNDAWKEKFPWMDPAFVYLFYDEAQPLADIRHSVLQFAGWLVRCCGVQEIAASPNSVLTTHTAWSRLYQHAFGRVLLHRPVSGGHMEPYSPLARMSILEPDSAPDLVLEMQMLQRPFHVVVLPLGLREPGNSQRRLADVSPNALRLENVIRVITQ</sequence>
<organism evidence="10 11">
    <name type="scientific">Paraburkholderia domus</name>
    <dbReference type="NCBI Taxonomy" id="2793075"/>
    <lineage>
        <taxon>Bacteria</taxon>
        <taxon>Pseudomonadati</taxon>
        <taxon>Pseudomonadota</taxon>
        <taxon>Betaproteobacteria</taxon>
        <taxon>Burkholderiales</taxon>
        <taxon>Burkholderiaceae</taxon>
        <taxon>Paraburkholderia</taxon>
    </lineage>
</organism>
<dbReference type="GO" id="GO:0043138">
    <property type="term" value="F:3'-5' DNA helicase activity"/>
    <property type="evidence" value="ECO:0007669"/>
    <property type="project" value="UniProtKB-EC"/>
</dbReference>
<dbReference type="GO" id="GO:0005694">
    <property type="term" value="C:chromosome"/>
    <property type="evidence" value="ECO:0007669"/>
    <property type="project" value="TreeGrafter"/>
</dbReference>
<accession>A0A9N8QTX6</accession>
<evidence type="ECO:0000256" key="7">
    <source>
        <dbReference type="ARBA" id="ARBA00034808"/>
    </source>
</evidence>
<evidence type="ECO:0000313" key="10">
    <source>
        <dbReference type="EMBL" id="CAE6858450.1"/>
    </source>
</evidence>
<dbReference type="NCBIfam" id="NF041063">
    <property type="entry name" value="DpdF"/>
    <property type="match status" value="1"/>
</dbReference>
<comment type="similarity">
    <text evidence="1">Belongs to the helicase family. RecQ subfamily.</text>
</comment>
<dbReference type="PROSITE" id="PS51194">
    <property type="entry name" value="HELICASE_CTER"/>
    <property type="match status" value="1"/>
</dbReference>
<dbReference type="Proteomes" id="UP000675121">
    <property type="component" value="Unassembled WGS sequence"/>
</dbReference>
<dbReference type="SMART" id="SM00490">
    <property type="entry name" value="HELICc"/>
    <property type="match status" value="1"/>
</dbReference>
<proteinExistence type="inferred from homology"/>
<keyword evidence="5" id="KW-0413">Isomerase</keyword>
<dbReference type="AlphaFoldDB" id="A0A9N8QTX6"/>
<dbReference type="InterPro" id="IPR011545">
    <property type="entry name" value="DEAD/DEAH_box_helicase_dom"/>
</dbReference>
<dbReference type="Gene3D" id="3.40.50.300">
    <property type="entry name" value="P-loop containing nucleotide triphosphate hydrolases"/>
    <property type="match status" value="2"/>
</dbReference>
<dbReference type="EMBL" id="CAJNAS010000001">
    <property type="protein sequence ID" value="CAE6858450.1"/>
    <property type="molecule type" value="Genomic_DNA"/>
</dbReference>
<dbReference type="GO" id="GO:0003677">
    <property type="term" value="F:DNA binding"/>
    <property type="evidence" value="ECO:0007669"/>
    <property type="project" value="UniProtKB-KW"/>
</dbReference>
<keyword evidence="2" id="KW-0547">Nucleotide-binding</keyword>
<keyword evidence="4" id="KW-0238">DNA-binding</keyword>
<dbReference type="SUPFAM" id="SSF52540">
    <property type="entry name" value="P-loop containing nucleoside triphosphate hydrolases"/>
    <property type="match status" value="1"/>
</dbReference>
<evidence type="ECO:0000256" key="3">
    <source>
        <dbReference type="ARBA" id="ARBA00022840"/>
    </source>
</evidence>
<evidence type="ECO:0000313" key="11">
    <source>
        <dbReference type="Proteomes" id="UP000675121"/>
    </source>
</evidence>
<dbReference type="InterPro" id="IPR027417">
    <property type="entry name" value="P-loop_NTPase"/>
</dbReference>
<evidence type="ECO:0000256" key="5">
    <source>
        <dbReference type="ARBA" id="ARBA00023235"/>
    </source>
</evidence>
<dbReference type="GO" id="GO:0005737">
    <property type="term" value="C:cytoplasm"/>
    <property type="evidence" value="ECO:0007669"/>
    <property type="project" value="TreeGrafter"/>
</dbReference>
<gene>
    <name evidence="10" type="primary">srmB_1</name>
    <name evidence="10" type="ORF">R70211_00311</name>
</gene>
<name>A0A9N8QTX6_9BURK</name>
<dbReference type="EC" id="5.6.2.4" evidence="7"/>
<keyword evidence="11" id="KW-1185">Reference proteome</keyword>
<comment type="catalytic activity">
    <reaction evidence="6">
        <text>Couples ATP hydrolysis with the unwinding of duplex DNA by translocating in the 3'-5' direction.</text>
        <dbReference type="EC" id="5.6.2.4"/>
    </reaction>
</comment>
<keyword evidence="10" id="KW-0378">Hydrolase</keyword>
<dbReference type="PANTHER" id="PTHR13710:SF105">
    <property type="entry name" value="ATP-DEPENDENT DNA HELICASE Q1"/>
    <property type="match status" value="1"/>
</dbReference>
<dbReference type="PROSITE" id="PS51192">
    <property type="entry name" value="HELICASE_ATP_BIND_1"/>
    <property type="match status" value="1"/>
</dbReference>
<keyword evidence="10" id="KW-0347">Helicase</keyword>
<feature type="domain" description="Helicase ATP-binding" evidence="8">
    <location>
        <begin position="164"/>
        <end position="351"/>
    </location>
</feature>
<evidence type="ECO:0000259" key="9">
    <source>
        <dbReference type="PROSITE" id="PS51194"/>
    </source>
</evidence>
<dbReference type="PANTHER" id="PTHR13710">
    <property type="entry name" value="DNA HELICASE RECQ FAMILY MEMBER"/>
    <property type="match status" value="1"/>
</dbReference>
<evidence type="ECO:0000256" key="6">
    <source>
        <dbReference type="ARBA" id="ARBA00034617"/>
    </source>
</evidence>
<comment type="caution">
    <text evidence="10">The sequence shown here is derived from an EMBL/GenBank/DDBJ whole genome shotgun (WGS) entry which is preliminary data.</text>
</comment>
<dbReference type="Pfam" id="PF00270">
    <property type="entry name" value="DEAD"/>
    <property type="match status" value="1"/>
</dbReference>
<dbReference type="GO" id="GO:0009378">
    <property type="term" value="F:four-way junction helicase activity"/>
    <property type="evidence" value="ECO:0007669"/>
    <property type="project" value="TreeGrafter"/>
</dbReference>
<evidence type="ECO:0000256" key="1">
    <source>
        <dbReference type="ARBA" id="ARBA00005446"/>
    </source>
</evidence>
<dbReference type="GO" id="GO:0016787">
    <property type="term" value="F:hydrolase activity"/>
    <property type="evidence" value="ECO:0007669"/>
    <property type="project" value="UniProtKB-KW"/>
</dbReference>
<dbReference type="InterPro" id="IPR014001">
    <property type="entry name" value="Helicase_ATP-bd"/>
</dbReference>
<evidence type="ECO:0000256" key="2">
    <source>
        <dbReference type="ARBA" id="ARBA00022741"/>
    </source>
</evidence>
<dbReference type="InterPro" id="IPR001650">
    <property type="entry name" value="Helicase_C-like"/>
</dbReference>
<reference evidence="10" key="1">
    <citation type="submission" date="2021-02" db="EMBL/GenBank/DDBJ databases">
        <authorList>
            <person name="Vanwijnsberghe S."/>
        </authorList>
    </citation>
    <scope>NUCLEOTIDE SEQUENCE</scope>
    <source>
        <strain evidence="10">R-70211</strain>
    </source>
</reference>
<feature type="domain" description="Helicase C-terminal" evidence="9">
    <location>
        <begin position="376"/>
        <end position="528"/>
    </location>
</feature>
<dbReference type="SMART" id="SM00487">
    <property type="entry name" value="DEXDc"/>
    <property type="match status" value="1"/>
</dbReference>
<dbReference type="RefSeq" id="WP_201138658.1">
    <property type="nucleotide sequence ID" value="NZ_CAJNAS010000001.1"/>
</dbReference>
<dbReference type="Pfam" id="PF00271">
    <property type="entry name" value="Helicase_C"/>
    <property type="match status" value="1"/>
</dbReference>
<evidence type="ECO:0000259" key="8">
    <source>
        <dbReference type="PROSITE" id="PS51192"/>
    </source>
</evidence>